<reference evidence="13 14" key="1">
    <citation type="journal article" date="2014" name="Appl. Environ. Microbiol.">
        <title>Genomic encyclopedia of type strains of the genus Bifidobacterium.</title>
        <authorList>
            <person name="Milani C."/>
            <person name="Lugli G.A."/>
            <person name="Duranti S."/>
            <person name="Turroni F."/>
            <person name="Bottacini F."/>
            <person name="Mangifesta M."/>
            <person name="Sanchez B."/>
            <person name="Viappiani A."/>
            <person name="Mancabelli L."/>
            <person name="Taminiau B."/>
            <person name="Delcenserie V."/>
            <person name="Barrangou R."/>
            <person name="Margolles A."/>
            <person name="van Sinderen D."/>
            <person name="Ventura M."/>
        </authorList>
    </citation>
    <scope>NUCLEOTIDE SEQUENCE [LARGE SCALE GENOMIC DNA]</scope>
    <source>
        <strain evidence="13 14">DSM 19703</strain>
    </source>
</reference>
<evidence type="ECO:0000256" key="1">
    <source>
        <dbReference type="ARBA" id="ARBA00012513"/>
    </source>
</evidence>
<dbReference type="GO" id="GO:0005524">
    <property type="term" value="F:ATP binding"/>
    <property type="evidence" value="ECO:0007669"/>
    <property type="project" value="UniProtKB-KW"/>
</dbReference>
<gene>
    <name evidence="13" type="ORF">BBOMB_0544</name>
</gene>
<comment type="catalytic activity">
    <reaction evidence="8">
        <text>L-seryl-[protein] + ATP = O-phospho-L-seryl-[protein] + ADP + H(+)</text>
        <dbReference type="Rhea" id="RHEA:17989"/>
        <dbReference type="Rhea" id="RHEA-COMP:9863"/>
        <dbReference type="Rhea" id="RHEA-COMP:11604"/>
        <dbReference type="ChEBI" id="CHEBI:15378"/>
        <dbReference type="ChEBI" id="CHEBI:29999"/>
        <dbReference type="ChEBI" id="CHEBI:30616"/>
        <dbReference type="ChEBI" id="CHEBI:83421"/>
        <dbReference type="ChEBI" id="CHEBI:456216"/>
        <dbReference type="EC" id="2.7.11.1"/>
    </reaction>
</comment>
<organism evidence="13 14">
    <name type="scientific">Bifidobacterium bombi DSM 19703</name>
    <dbReference type="NCBI Taxonomy" id="1341695"/>
    <lineage>
        <taxon>Bacteria</taxon>
        <taxon>Bacillati</taxon>
        <taxon>Actinomycetota</taxon>
        <taxon>Actinomycetes</taxon>
        <taxon>Bifidobacteriales</taxon>
        <taxon>Bifidobacteriaceae</taxon>
        <taxon>Bifidobacterium</taxon>
    </lineage>
</organism>
<dbReference type="Gene3D" id="1.10.510.10">
    <property type="entry name" value="Transferase(Phosphotransferase) domain 1"/>
    <property type="match status" value="1"/>
</dbReference>
<dbReference type="InterPro" id="IPR000719">
    <property type="entry name" value="Prot_kinase_dom"/>
</dbReference>
<feature type="region of interest" description="Disordered" evidence="9">
    <location>
        <begin position="297"/>
        <end position="355"/>
    </location>
</feature>
<evidence type="ECO:0000256" key="5">
    <source>
        <dbReference type="ARBA" id="ARBA00022777"/>
    </source>
</evidence>
<comment type="caution">
    <text evidence="13">The sequence shown here is derived from an EMBL/GenBank/DDBJ whole genome shotgun (WGS) entry which is preliminary data.</text>
</comment>
<dbReference type="Pfam" id="PF03793">
    <property type="entry name" value="PASTA"/>
    <property type="match status" value="3"/>
</dbReference>
<dbReference type="Proteomes" id="UP000028730">
    <property type="component" value="Unassembled WGS sequence"/>
</dbReference>
<dbReference type="PROSITE" id="PS51178">
    <property type="entry name" value="PASTA"/>
    <property type="match status" value="3"/>
</dbReference>
<keyword evidence="3 13" id="KW-0808">Transferase</keyword>
<dbReference type="Gene3D" id="3.30.200.20">
    <property type="entry name" value="Phosphorylase Kinase, domain 1"/>
    <property type="match status" value="1"/>
</dbReference>
<evidence type="ECO:0000256" key="4">
    <source>
        <dbReference type="ARBA" id="ARBA00022741"/>
    </source>
</evidence>
<evidence type="ECO:0000256" key="2">
    <source>
        <dbReference type="ARBA" id="ARBA00022527"/>
    </source>
</evidence>
<evidence type="ECO:0000313" key="13">
    <source>
        <dbReference type="EMBL" id="KFF31207.1"/>
    </source>
</evidence>
<name>A0A080N2J6_9BIFI</name>
<evidence type="ECO:0000256" key="8">
    <source>
        <dbReference type="ARBA" id="ARBA00048679"/>
    </source>
</evidence>
<dbReference type="EC" id="2.7.11.1" evidence="1"/>
<evidence type="ECO:0000259" key="11">
    <source>
        <dbReference type="PROSITE" id="PS50011"/>
    </source>
</evidence>
<dbReference type="SMART" id="SM00220">
    <property type="entry name" value="S_TKc"/>
    <property type="match status" value="1"/>
</dbReference>
<keyword evidence="6" id="KW-0067">ATP-binding</keyword>
<keyword evidence="10" id="KW-1133">Transmembrane helix</keyword>
<feature type="compositionally biased region" description="Pro residues" evidence="9">
    <location>
        <begin position="305"/>
        <end position="314"/>
    </location>
</feature>
<evidence type="ECO:0000256" key="7">
    <source>
        <dbReference type="ARBA" id="ARBA00047899"/>
    </source>
</evidence>
<dbReference type="eggNOG" id="COG0515">
    <property type="taxonomic scope" value="Bacteria"/>
</dbReference>
<keyword evidence="5 13" id="KW-0418">Kinase</keyword>
<dbReference type="PROSITE" id="PS00108">
    <property type="entry name" value="PROTEIN_KINASE_ST"/>
    <property type="match status" value="1"/>
</dbReference>
<evidence type="ECO:0000259" key="12">
    <source>
        <dbReference type="PROSITE" id="PS51178"/>
    </source>
</evidence>
<dbReference type="SMART" id="SM00740">
    <property type="entry name" value="PASTA"/>
    <property type="match status" value="4"/>
</dbReference>
<dbReference type="GO" id="GO:0106310">
    <property type="term" value="F:protein serine kinase activity"/>
    <property type="evidence" value="ECO:0007669"/>
    <property type="project" value="RHEA"/>
</dbReference>
<dbReference type="InterPro" id="IPR011009">
    <property type="entry name" value="Kinase-like_dom_sf"/>
</dbReference>
<evidence type="ECO:0000256" key="10">
    <source>
        <dbReference type="SAM" id="Phobius"/>
    </source>
</evidence>
<comment type="catalytic activity">
    <reaction evidence="7">
        <text>L-threonyl-[protein] + ATP = O-phospho-L-threonyl-[protein] + ADP + H(+)</text>
        <dbReference type="Rhea" id="RHEA:46608"/>
        <dbReference type="Rhea" id="RHEA-COMP:11060"/>
        <dbReference type="Rhea" id="RHEA-COMP:11605"/>
        <dbReference type="ChEBI" id="CHEBI:15378"/>
        <dbReference type="ChEBI" id="CHEBI:30013"/>
        <dbReference type="ChEBI" id="CHEBI:30616"/>
        <dbReference type="ChEBI" id="CHEBI:61977"/>
        <dbReference type="ChEBI" id="CHEBI:456216"/>
        <dbReference type="EC" id="2.7.11.1"/>
    </reaction>
</comment>
<feature type="domain" description="PASTA" evidence="12">
    <location>
        <begin position="655"/>
        <end position="723"/>
    </location>
</feature>
<evidence type="ECO:0000256" key="6">
    <source>
        <dbReference type="ARBA" id="ARBA00022840"/>
    </source>
</evidence>
<dbReference type="OrthoDB" id="9762169at2"/>
<keyword evidence="10" id="KW-0472">Membrane</keyword>
<feature type="compositionally biased region" description="Polar residues" evidence="9">
    <location>
        <begin position="329"/>
        <end position="343"/>
    </location>
</feature>
<dbReference type="GO" id="GO:0004674">
    <property type="term" value="F:protein serine/threonine kinase activity"/>
    <property type="evidence" value="ECO:0007669"/>
    <property type="project" value="UniProtKB-KW"/>
</dbReference>
<dbReference type="Pfam" id="PF00069">
    <property type="entry name" value="Pkinase"/>
    <property type="match status" value="1"/>
</dbReference>
<dbReference type="CDD" id="cd06577">
    <property type="entry name" value="PASTA_pknB"/>
    <property type="match status" value="3"/>
</dbReference>
<accession>A0A080N2J6</accession>
<dbReference type="InterPro" id="IPR005543">
    <property type="entry name" value="PASTA_dom"/>
</dbReference>
<evidence type="ECO:0000256" key="9">
    <source>
        <dbReference type="SAM" id="MobiDB-lite"/>
    </source>
</evidence>
<dbReference type="RefSeq" id="WP_044086717.1">
    <property type="nucleotide sequence ID" value="NZ_ATLK01000001.1"/>
</dbReference>
<dbReference type="PANTHER" id="PTHR43289">
    <property type="entry name" value="MITOGEN-ACTIVATED PROTEIN KINASE KINASE KINASE 20-RELATED"/>
    <property type="match status" value="1"/>
</dbReference>
<dbReference type="eggNOG" id="COG2815">
    <property type="taxonomic scope" value="Bacteria"/>
</dbReference>
<evidence type="ECO:0000256" key="3">
    <source>
        <dbReference type="ARBA" id="ARBA00022679"/>
    </source>
</evidence>
<keyword evidence="2" id="KW-0723">Serine/threonine-protein kinase</keyword>
<sequence>MTEITIEPNQLLDGRYRIIERIADGGMATVYKATDERLERVVAIKVMHTQLAHGPQRDQFIERFHREARSAAAIANPHIVQVYDTGEWNELSFLVMEYVHGIDLRQEMNTHGTFDVRETLRIISQTLNGLASAHAAGVIHRDIKPENILLDDRGRVKITDFGLARAVSQATVSTTGMLLGTAAYLAPEIIENNDSTPQGDLYSVGIMAWEMLSGSVPFLSDNPVTMVFKHVHDDVPPLSSVCPGINPAISQFIARLTMRNLDDRPADASCALELLQMLQVKLGTTDWSYMRPASAALAPSASPSPAAPTPPVPPVDLASSAGPMMDQTRAFSPSQQKTASKQPMPNVPRLAGTNQTPIHAMPTRAMTPEGTVQGAGDSETRSLGAALEPVAPTTTVRSRKRPRTLVAAGIGLLIVALAAAGLGWWHFLGPGSYWPVPKPDDLACDADTSCPINDVDWPQYRRILNDAGMPYTVRQEYSDDVRTGKVVSTRPGFVGAKLSKRGETKMEIILSKGVRRVAIPTDIVNPETASGKDPIKTLRQAGFTNIVHNESKDEYSQDIPAGALQSITPKPGTRIRHDSKVTLVLSKGPMPVSMPDVIGKTQNEAQSAFNDAKLKVTYTEAFNDSVPAGSVVSASVRKGAQLHWGDSVEVVVSKGPETVTVPDVRRKSVDEARKILSDLGFDVRISAPLSDIDHTVRFQSIGAGQQVPVRDKNGNKTVITLTVI</sequence>
<dbReference type="CDD" id="cd14014">
    <property type="entry name" value="STKc_PknB_like"/>
    <property type="match status" value="1"/>
</dbReference>
<protein>
    <recommendedName>
        <fullName evidence="1">non-specific serine/threonine protein kinase</fullName>
        <ecNumber evidence="1">2.7.11.1</ecNumber>
    </recommendedName>
</protein>
<feature type="transmembrane region" description="Helical" evidence="10">
    <location>
        <begin position="405"/>
        <end position="427"/>
    </location>
</feature>
<dbReference type="PROSITE" id="PS50011">
    <property type="entry name" value="PROTEIN_KINASE_DOM"/>
    <property type="match status" value="1"/>
</dbReference>
<dbReference type="FunFam" id="3.30.200.20:FF:000035">
    <property type="entry name" value="Serine/threonine protein kinase Stk1"/>
    <property type="match status" value="1"/>
</dbReference>
<dbReference type="SUPFAM" id="SSF56112">
    <property type="entry name" value="Protein kinase-like (PK-like)"/>
    <property type="match status" value="1"/>
</dbReference>
<feature type="domain" description="PASTA" evidence="12">
    <location>
        <begin position="513"/>
        <end position="587"/>
    </location>
</feature>
<keyword evidence="10" id="KW-0812">Transmembrane</keyword>
<dbReference type="STRING" id="1341695.BBOMB_0544"/>
<dbReference type="Gene3D" id="3.30.10.20">
    <property type="match status" value="3"/>
</dbReference>
<keyword evidence="4" id="KW-0547">Nucleotide-binding</keyword>
<feature type="domain" description="Protein kinase" evidence="11">
    <location>
        <begin position="16"/>
        <end position="278"/>
    </location>
</feature>
<evidence type="ECO:0000313" key="14">
    <source>
        <dbReference type="Proteomes" id="UP000028730"/>
    </source>
</evidence>
<dbReference type="PANTHER" id="PTHR43289:SF34">
    <property type="entry name" value="SERINE_THREONINE-PROTEIN KINASE YBDM-RELATED"/>
    <property type="match status" value="1"/>
</dbReference>
<proteinExistence type="predicted"/>
<dbReference type="EMBL" id="ATLK01000001">
    <property type="protein sequence ID" value="KFF31207.1"/>
    <property type="molecule type" value="Genomic_DNA"/>
</dbReference>
<dbReference type="AlphaFoldDB" id="A0A080N2J6"/>
<feature type="domain" description="PASTA" evidence="12">
    <location>
        <begin position="588"/>
        <end position="654"/>
    </location>
</feature>
<keyword evidence="14" id="KW-1185">Reference proteome</keyword>
<dbReference type="InterPro" id="IPR008271">
    <property type="entry name" value="Ser/Thr_kinase_AS"/>
</dbReference>